<dbReference type="SMART" id="SM00382">
    <property type="entry name" value="AAA"/>
    <property type="match status" value="1"/>
</dbReference>
<keyword evidence="10 13" id="KW-1133">Transmembrane helix</keyword>
<keyword evidence="9 16" id="KW-0067">ATP-binding</keyword>
<dbReference type="SUPFAM" id="SSF90123">
    <property type="entry name" value="ABC transporter transmembrane region"/>
    <property type="match status" value="1"/>
</dbReference>
<dbReference type="GO" id="GO:0008559">
    <property type="term" value="F:ABC-type xenobiotic transporter activity"/>
    <property type="evidence" value="ECO:0007669"/>
    <property type="project" value="UniProtKB-EC"/>
</dbReference>
<keyword evidence="4" id="KW-0813">Transport</keyword>
<dbReference type="InterPro" id="IPR036640">
    <property type="entry name" value="ABC1_TM_sf"/>
</dbReference>
<keyword evidence="11 13" id="KW-0472">Membrane</keyword>
<dbReference type="EC" id="7.6.2.2" evidence="3"/>
<feature type="transmembrane region" description="Helical" evidence="13">
    <location>
        <begin position="165"/>
        <end position="188"/>
    </location>
</feature>
<dbReference type="GO" id="GO:0042883">
    <property type="term" value="P:cysteine transport"/>
    <property type="evidence" value="ECO:0007669"/>
    <property type="project" value="InterPro"/>
</dbReference>
<evidence type="ECO:0000256" key="2">
    <source>
        <dbReference type="ARBA" id="ARBA00006526"/>
    </source>
</evidence>
<dbReference type="Proteomes" id="UP000279457">
    <property type="component" value="Unassembled WGS sequence"/>
</dbReference>
<feature type="transmembrane region" description="Helical" evidence="13">
    <location>
        <begin position="140"/>
        <end position="159"/>
    </location>
</feature>
<dbReference type="GO" id="GO:0034040">
    <property type="term" value="F:ATPase-coupled lipid transmembrane transporter activity"/>
    <property type="evidence" value="ECO:0007669"/>
    <property type="project" value="TreeGrafter"/>
</dbReference>
<dbReference type="Pfam" id="PF00005">
    <property type="entry name" value="ABC_tran"/>
    <property type="match status" value="1"/>
</dbReference>
<keyword evidence="17" id="KW-1185">Reference proteome</keyword>
<evidence type="ECO:0000256" key="10">
    <source>
        <dbReference type="ARBA" id="ARBA00022989"/>
    </source>
</evidence>
<dbReference type="GO" id="GO:0005524">
    <property type="term" value="F:ATP binding"/>
    <property type="evidence" value="ECO:0007669"/>
    <property type="project" value="UniProtKB-KW"/>
</dbReference>
<feature type="domain" description="ABC transporter" evidence="14">
    <location>
        <begin position="351"/>
        <end position="583"/>
    </location>
</feature>
<evidence type="ECO:0000256" key="4">
    <source>
        <dbReference type="ARBA" id="ARBA00022448"/>
    </source>
</evidence>
<proteinExistence type="inferred from homology"/>
<dbReference type="GO" id="GO:0005886">
    <property type="term" value="C:plasma membrane"/>
    <property type="evidence" value="ECO:0007669"/>
    <property type="project" value="UniProtKB-SubCell"/>
</dbReference>
<evidence type="ECO:0000313" key="17">
    <source>
        <dbReference type="Proteomes" id="UP000279457"/>
    </source>
</evidence>
<reference evidence="16 17" key="1">
    <citation type="submission" date="2018-10" db="EMBL/GenBank/DDBJ databases">
        <title>Draft genome sequence for the type isolate of Erwinia psidii, agent causal of bacterial blight in guava (Psidium guajava) and wilt and die-back of Eucalyptus spp.</title>
        <authorList>
            <person name="Hermenegildo P.S."/>
            <person name="Santos S.A."/>
            <person name="Guimaraes L.M.S."/>
            <person name="Vidigal P.M.P."/>
            <person name="Pereira I.C."/>
            <person name="Badel J.L."/>
            <person name="Alfenas-Zerbini P."/>
            <person name="Ferreira M.A.S.V."/>
            <person name="Alfenas A.C."/>
        </authorList>
    </citation>
    <scope>NUCLEOTIDE SEQUENCE [LARGE SCALE GENOMIC DNA]</scope>
    <source>
        <strain evidence="16 17">IBSBF 435</strain>
    </source>
</reference>
<comment type="catalytic activity">
    <reaction evidence="12">
        <text>ATP + H2O + xenobioticSide 1 = ADP + phosphate + xenobioticSide 2.</text>
        <dbReference type="EC" id="7.6.2.2"/>
    </reaction>
</comment>
<dbReference type="FunFam" id="1.20.1560.10:FF:000039">
    <property type="entry name" value="Cysteine/glutathione ABC transporter permease/ATP-binding protein CydD"/>
    <property type="match status" value="1"/>
</dbReference>
<dbReference type="CDD" id="cd18584">
    <property type="entry name" value="ABC_6TM_AarD_CydD"/>
    <property type="match status" value="1"/>
</dbReference>
<evidence type="ECO:0000256" key="3">
    <source>
        <dbReference type="ARBA" id="ARBA00012191"/>
    </source>
</evidence>
<keyword evidence="5" id="KW-1003">Cell membrane</keyword>
<dbReference type="RefSeq" id="WP_124233109.1">
    <property type="nucleotide sequence ID" value="NZ_RHHM01000007.1"/>
</dbReference>
<evidence type="ECO:0000256" key="8">
    <source>
        <dbReference type="ARBA" id="ARBA00022741"/>
    </source>
</evidence>
<name>A0A3N6SE87_9GAMM</name>
<dbReference type="PROSITE" id="PS00211">
    <property type="entry name" value="ABC_TRANSPORTER_1"/>
    <property type="match status" value="1"/>
</dbReference>
<keyword evidence="7 13" id="KW-0812">Transmembrane</keyword>
<evidence type="ECO:0000256" key="13">
    <source>
        <dbReference type="SAM" id="Phobius"/>
    </source>
</evidence>
<dbReference type="PANTHER" id="PTHR24221">
    <property type="entry name" value="ATP-BINDING CASSETTE SUB-FAMILY B"/>
    <property type="match status" value="1"/>
</dbReference>
<evidence type="ECO:0000259" key="15">
    <source>
        <dbReference type="PROSITE" id="PS50929"/>
    </source>
</evidence>
<accession>A0A3N6SE87</accession>
<evidence type="ECO:0000256" key="5">
    <source>
        <dbReference type="ARBA" id="ARBA00022475"/>
    </source>
</evidence>
<dbReference type="InterPro" id="IPR011527">
    <property type="entry name" value="ABC1_TM_dom"/>
</dbReference>
<sequence>MNKSRQQQLLRWLKIQSVQGKRWLRLSQLLGIFSALLILAQAWLMAGLLQSLIVENLSRHFLLPQFVMLAFCFTLRALLVWLREKTGFEYGNAIRQHLRQTVLNRLEVLGPAWINGKPAGTWATLLLEQIDDMQDYYARYLPQMLLATLIPCFILLILLPVNWVAALILLLTAPLIPLFMALVGIGAADANRRNFKALARLSGHFLDRLRGLDTLRLFDRAEAETQQIRKASSDFRQRTMEVLRLAFLSSAVLEFFASLSIAIVAVYFGFSYLGELNFGHYGTEITLFAGFLALILAPEFFLPLRDLGTFYHAKAQAIGGADALEAFLTETANLPARHGEKTPDFSHEITIVAEALRVLSPQNTLLAGPLDFVIRPGQRIVLLGQSGAGKTSLLNMLLGNLPYQGSLKINGVELRDIQQEHWHQQLAWVGQNPLLPANTLGENIVPDGSDDTAKLQQVCEAAGVAEFLSRLPNGLASETGEQAEKLSVGQAQRIAVARALYKPCKMLLLDEPTASLDSHSESQVNQALLAASRQHTTVLVTHQLHQLYLWDEIWLMSGGRLIQQGNFQQLSQDAGAFAELISRRQRTVI</sequence>
<dbReference type="OrthoDB" id="9806127at2"/>
<dbReference type="InterPro" id="IPR017871">
    <property type="entry name" value="ABC_transporter-like_CS"/>
</dbReference>
<evidence type="ECO:0000256" key="1">
    <source>
        <dbReference type="ARBA" id="ARBA00004429"/>
    </source>
</evidence>
<evidence type="ECO:0000256" key="9">
    <source>
        <dbReference type="ARBA" id="ARBA00022840"/>
    </source>
</evidence>
<dbReference type="PROSITE" id="PS50893">
    <property type="entry name" value="ABC_TRANSPORTER_2"/>
    <property type="match status" value="1"/>
</dbReference>
<dbReference type="InterPro" id="IPR039421">
    <property type="entry name" value="Type_1_exporter"/>
</dbReference>
<dbReference type="Gene3D" id="3.40.50.300">
    <property type="entry name" value="P-loop containing nucleotide triphosphate hydrolases"/>
    <property type="match status" value="1"/>
</dbReference>
<dbReference type="NCBIfam" id="NF008379">
    <property type="entry name" value="PRK11174.1"/>
    <property type="match status" value="1"/>
</dbReference>
<dbReference type="GO" id="GO:0016887">
    <property type="term" value="F:ATP hydrolysis activity"/>
    <property type="evidence" value="ECO:0007669"/>
    <property type="project" value="InterPro"/>
</dbReference>
<comment type="subcellular location">
    <subcellularLocation>
        <location evidence="1">Cell inner membrane</location>
        <topology evidence="1">Multi-pass membrane protein</topology>
    </subcellularLocation>
</comment>
<dbReference type="EMBL" id="RHHM01000007">
    <property type="protein sequence ID" value="RQM38203.1"/>
    <property type="molecule type" value="Genomic_DNA"/>
</dbReference>
<protein>
    <recommendedName>
        <fullName evidence="3">ABC-type xenobiotic transporter</fullName>
        <ecNumber evidence="3">7.6.2.2</ecNumber>
    </recommendedName>
</protein>
<feature type="transmembrane region" description="Helical" evidence="13">
    <location>
        <begin position="61"/>
        <end position="82"/>
    </location>
</feature>
<feature type="domain" description="ABC transmembrane type-1" evidence="15">
    <location>
        <begin position="29"/>
        <end position="316"/>
    </location>
</feature>
<dbReference type="PANTHER" id="PTHR24221:SF261">
    <property type="entry name" value="GLUTATHIONE_L-CYSTEINE TRANSPORT SYSTEM ATP-BINDING_PERMEASE PROTEIN CYDD"/>
    <property type="match status" value="1"/>
</dbReference>
<dbReference type="PROSITE" id="PS50929">
    <property type="entry name" value="ABC_TM1F"/>
    <property type="match status" value="1"/>
</dbReference>
<dbReference type="InterPro" id="IPR003593">
    <property type="entry name" value="AAA+_ATPase"/>
</dbReference>
<dbReference type="NCBIfam" id="TIGR02857">
    <property type="entry name" value="CydD"/>
    <property type="match status" value="1"/>
</dbReference>
<feature type="transmembrane region" description="Helical" evidence="13">
    <location>
        <begin position="285"/>
        <end position="304"/>
    </location>
</feature>
<evidence type="ECO:0000256" key="12">
    <source>
        <dbReference type="ARBA" id="ARBA00034018"/>
    </source>
</evidence>
<dbReference type="InterPro" id="IPR027417">
    <property type="entry name" value="P-loop_NTPase"/>
</dbReference>
<dbReference type="InterPro" id="IPR003439">
    <property type="entry name" value="ABC_transporter-like_ATP-bd"/>
</dbReference>
<comment type="caution">
    <text evidence="16">The sequence shown here is derived from an EMBL/GenBank/DDBJ whole genome shotgun (WGS) entry which is preliminary data.</text>
</comment>
<dbReference type="InterPro" id="IPR014216">
    <property type="entry name" value="ABC_transptr_CydD"/>
</dbReference>
<keyword evidence="6" id="KW-0997">Cell inner membrane</keyword>
<keyword evidence="8" id="KW-0547">Nucleotide-binding</keyword>
<evidence type="ECO:0000313" key="16">
    <source>
        <dbReference type="EMBL" id="RQM38203.1"/>
    </source>
</evidence>
<dbReference type="SUPFAM" id="SSF52540">
    <property type="entry name" value="P-loop containing nucleoside triphosphate hydrolases"/>
    <property type="match status" value="1"/>
</dbReference>
<dbReference type="Pfam" id="PF00664">
    <property type="entry name" value="ABC_membrane"/>
    <property type="match status" value="1"/>
</dbReference>
<dbReference type="Gene3D" id="1.20.1560.10">
    <property type="entry name" value="ABC transporter type 1, transmembrane domain"/>
    <property type="match status" value="1"/>
</dbReference>
<organism evidence="16 17">
    <name type="scientific">Erwinia psidii</name>
    <dbReference type="NCBI Taxonomy" id="69224"/>
    <lineage>
        <taxon>Bacteria</taxon>
        <taxon>Pseudomonadati</taxon>
        <taxon>Pseudomonadota</taxon>
        <taxon>Gammaproteobacteria</taxon>
        <taxon>Enterobacterales</taxon>
        <taxon>Erwiniaceae</taxon>
        <taxon>Erwinia</taxon>
    </lineage>
</organism>
<dbReference type="AlphaFoldDB" id="A0A3N6SE87"/>
<evidence type="ECO:0000259" key="14">
    <source>
        <dbReference type="PROSITE" id="PS50893"/>
    </source>
</evidence>
<evidence type="ECO:0000256" key="6">
    <source>
        <dbReference type="ARBA" id="ARBA00022519"/>
    </source>
</evidence>
<feature type="transmembrane region" description="Helical" evidence="13">
    <location>
        <begin position="29"/>
        <end position="49"/>
    </location>
</feature>
<comment type="similarity">
    <text evidence="2">Belongs to the ABC transporter superfamily. Drug exporter-2 (TC 3.A.1.117) family.</text>
</comment>
<gene>
    <name evidence="16" type="primary">cydD</name>
    <name evidence="16" type="ORF">EB241_10660</name>
</gene>
<feature type="transmembrane region" description="Helical" evidence="13">
    <location>
        <begin position="245"/>
        <end position="273"/>
    </location>
</feature>
<evidence type="ECO:0000256" key="11">
    <source>
        <dbReference type="ARBA" id="ARBA00023136"/>
    </source>
</evidence>
<evidence type="ECO:0000256" key="7">
    <source>
        <dbReference type="ARBA" id="ARBA00022692"/>
    </source>
</evidence>